<gene>
    <name evidence="2" type="ordered locus">NFA_500</name>
</gene>
<dbReference type="OrthoDB" id="4558147at2"/>
<dbReference type="eggNOG" id="ENOG5031F4Y">
    <property type="taxonomic scope" value="Bacteria"/>
</dbReference>
<evidence type="ECO:0000313" key="2">
    <source>
        <dbReference type="EMBL" id="BAD54892.1"/>
    </source>
</evidence>
<reference evidence="2 3" key="1">
    <citation type="journal article" date="2004" name="Proc. Natl. Acad. Sci. U.S.A.">
        <title>The complete genomic sequence of Nocardia farcinica IFM 10152.</title>
        <authorList>
            <person name="Ishikawa J."/>
            <person name="Yamashita A."/>
            <person name="Mikami Y."/>
            <person name="Hoshino Y."/>
            <person name="Kurita H."/>
            <person name="Hotta K."/>
            <person name="Shiba T."/>
            <person name="Hattori M."/>
        </authorList>
    </citation>
    <scope>NUCLEOTIDE SEQUENCE [LARGE SCALE GENOMIC DNA]</scope>
    <source>
        <strain evidence="2 3">IFM 10152</strain>
    </source>
</reference>
<dbReference type="Proteomes" id="UP000006820">
    <property type="component" value="Chromosome"/>
</dbReference>
<evidence type="ECO:0000313" key="3">
    <source>
        <dbReference type="Proteomes" id="UP000006820"/>
    </source>
</evidence>
<accession>Q5Z3U9</accession>
<proteinExistence type="predicted"/>
<organism evidence="2 3">
    <name type="scientific">Nocardia farcinica (strain IFM 10152)</name>
    <dbReference type="NCBI Taxonomy" id="247156"/>
    <lineage>
        <taxon>Bacteria</taxon>
        <taxon>Bacillati</taxon>
        <taxon>Actinomycetota</taxon>
        <taxon>Actinomycetes</taxon>
        <taxon>Mycobacteriales</taxon>
        <taxon>Nocardiaceae</taxon>
        <taxon>Nocardia</taxon>
    </lineage>
</organism>
<dbReference type="STRING" id="247156.NFA_500"/>
<dbReference type="HOGENOM" id="CLU_2058923_0_0_11"/>
<evidence type="ECO:0000256" key="1">
    <source>
        <dbReference type="SAM" id="MobiDB-lite"/>
    </source>
</evidence>
<dbReference type="GeneID" id="61130897"/>
<name>Q5Z3U9_NOCFA</name>
<dbReference type="KEGG" id="nfa:NFA_500"/>
<feature type="compositionally biased region" description="Basic residues" evidence="1">
    <location>
        <begin position="1"/>
        <end position="10"/>
    </location>
</feature>
<dbReference type="AlphaFoldDB" id="Q5Z3U9"/>
<protein>
    <submittedName>
        <fullName evidence="2">Uncharacterized protein</fullName>
    </submittedName>
</protein>
<feature type="region of interest" description="Disordered" evidence="1">
    <location>
        <begin position="1"/>
        <end position="35"/>
    </location>
</feature>
<keyword evidence="3" id="KW-1185">Reference proteome</keyword>
<dbReference type="EMBL" id="AP006618">
    <property type="protein sequence ID" value="BAD54892.1"/>
    <property type="molecule type" value="Genomic_DNA"/>
</dbReference>
<sequence>MSRNRNRRPRPAGAPEPQDFKPKSPAEREAKGGDTVEVKFRGMTFEVAADPAKWSYWQVTQWLPSNNFANACIGLLGPGQTAKIHMRYPDLTSVGALELFSELFMEIAKATGFGNTGNS</sequence>
<feature type="compositionally biased region" description="Basic and acidic residues" evidence="1">
    <location>
        <begin position="18"/>
        <end position="35"/>
    </location>
</feature>
<dbReference type="RefSeq" id="WP_011206579.1">
    <property type="nucleotide sequence ID" value="NC_006361.1"/>
</dbReference>